<protein>
    <submittedName>
        <fullName evidence="2">Uma2 family endonuclease</fullName>
    </submittedName>
</protein>
<name>A0A9E8ZBL7_9CYAN</name>
<accession>A0A9E8ZBL7</accession>
<dbReference type="Gene3D" id="3.90.1570.10">
    <property type="entry name" value="tt1808, chain A"/>
    <property type="match status" value="1"/>
</dbReference>
<evidence type="ECO:0000313" key="3">
    <source>
        <dbReference type="Proteomes" id="UP001163152"/>
    </source>
</evidence>
<organism evidence="2 3">
    <name type="scientific">Thermocoleostomius sinensis A174</name>
    <dbReference type="NCBI Taxonomy" id="2016057"/>
    <lineage>
        <taxon>Bacteria</taxon>
        <taxon>Bacillati</taxon>
        <taxon>Cyanobacteriota</taxon>
        <taxon>Cyanophyceae</taxon>
        <taxon>Oculatellales</taxon>
        <taxon>Oculatellaceae</taxon>
        <taxon>Thermocoleostomius</taxon>
    </lineage>
</organism>
<keyword evidence="3" id="KW-1185">Reference proteome</keyword>
<dbReference type="SUPFAM" id="SSF52980">
    <property type="entry name" value="Restriction endonuclease-like"/>
    <property type="match status" value="1"/>
</dbReference>
<keyword evidence="2" id="KW-0378">Hydrolase</keyword>
<dbReference type="GO" id="GO:0004519">
    <property type="term" value="F:endonuclease activity"/>
    <property type="evidence" value="ECO:0007669"/>
    <property type="project" value="UniProtKB-KW"/>
</dbReference>
<dbReference type="CDD" id="cd06260">
    <property type="entry name" value="DUF820-like"/>
    <property type="match status" value="1"/>
</dbReference>
<feature type="domain" description="Putative restriction endonuclease" evidence="1">
    <location>
        <begin position="13"/>
        <end position="179"/>
    </location>
</feature>
<keyword evidence="2" id="KW-0255">Endonuclease</keyword>
<dbReference type="InterPro" id="IPR008538">
    <property type="entry name" value="Uma2"/>
</dbReference>
<dbReference type="RefSeq" id="WP_268609654.1">
    <property type="nucleotide sequence ID" value="NZ_CP113797.1"/>
</dbReference>
<reference evidence="2" key="1">
    <citation type="submission" date="2022-12" db="EMBL/GenBank/DDBJ databases">
        <title>Polyphasic identification of a Novel Hot-Spring Cyanobacterium Ocullathermofonsia sinensis gen nov. sp. nov. and Genomic Insights on its Adaptations to the Thermal Habitat.</title>
        <authorList>
            <person name="Daroch M."/>
            <person name="Tang J."/>
            <person name="Jiang Y."/>
        </authorList>
    </citation>
    <scope>NUCLEOTIDE SEQUENCE</scope>
    <source>
        <strain evidence="2">PKUAC-SCTA174</strain>
    </source>
</reference>
<proteinExistence type="predicted"/>
<dbReference type="InterPro" id="IPR011335">
    <property type="entry name" value="Restrct_endonuc-II-like"/>
</dbReference>
<evidence type="ECO:0000313" key="2">
    <source>
        <dbReference type="EMBL" id="WAL59842.1"/>
    </source>
</evidence>
<dbReference type="EMBL" id="CP113797">
    <property type="protein sequence ID" value="WAL59842.1"/>
    <property type="molecule type" value="Genomic_DNA"/>
</dbReference>
<dbReference type="AlphaFoldDB" id="A0A9E8ZBL7"/>
<keyword evidence="2" id="KW-0540">Nuclease</keyword>
<dbReference type="KEGG" id="tsin:OXH18_22145"/>
<gene>
    <name evidence="2" type="ORF">OXH18_22145</name>
</gene>
<dbReference type="Pfam" id="PF05685">
    <property type="entry name" value="Uma2"/>
    <property type="match status" value="1"/>
</dbReference>
<sequence length="191" mass="21875">MSSLQSPLKLSLKEFLDLPETKPVREYIDGQIHQKPMPKGKHSRLQTYLVAEINRMSESQRLACAFAELRCTFGGRSIVPDITVFSWQRIPLDAEGEIENTFEIPPDWTIEILSPEQSSIRVIDNILFCLNHGTELGWLIDPQERLVIVFRPAQQPEIKRDQDILPVLNPLSDLKLSVATIFSWLNLRNAN</sequence>
<dbReference type="PANTHER" id="PTHR34107">
    <property type="entry name" value="SLL0198 PROTEIN-RELATED"/>
    <property type="match status" value="1"/>
</dbReference>
<dbReference type="PANTHER" id="PTHR34107:SF5">
    <property type="entry name" value="SLL1355 PROTEIN"/>
    <property type="match status" value="1"/>
</dbReference>
<evidence type="ECO:0000259" key="1">
    <source>
        <dbReference type="Pfam" id="PF05685"/>
    </source>
</evidence>
<dbReference type="Proteomes" id="UP001163152">
    <property type="component" value="Chromosome"/>
</dbReference>
<dbReference type="InterPro" id="IPR012296">
    <property type="entry name" value="Nuclease_put_TT1808"/>
</dbReference>